<feature type="compositionally biased region" description="Acidic residues" evidence="12">
    <location>
        <begin position="20"/>
        <end position="40"/>
    </location>
</feature>
<evidence type="ECO:0000256" key="4">
    <source>
        <dbReference type="ARBA" id="ARBA00022517"/>
    </source>
</evidence>
<evidence type="ECO:0000256" key="3">
    <source>
        <dbReference type="ARBA" id="ARBA00011167"/>
    </source>
</evidence>
<evidence type="ECO:0000313" key="14">
    <source>
        <dbReference type="Proteomes" id="UP001271007"/>
    </source>
</evidence>
<feature type="region of interest" description="Disordered" evidence="12">
    <location>
        <begin position="262"/>
        <end position="291"/>
    </location>
</feature>
<comment type="subcellular location">
    <subcellularLocation>
        <location evidence="1 10">Nucleus</location>
        <location evidence="1 10">Nucleolus</location>
    </subcellularLocation>
</comment>
<dbReference type="PANTHER" id="PTHR21738">
    <property type="entry name" value="RIBOSOMAL RNA PROCESSING PROTEIN 36 HOMOLOG"/>
    <property type="match status" value="1"/>
</dbReference>
<dbReference type="GO" id="GO:0005730">
    <property type="term" value="C:nucleolus"/>
    <property type="evidence" value="ECO:0007669"/>
    <property type="project" value="UniProtKB-SubCell"/>
</dbReference>
<evidence type="ECO:0000256" key="1">
    <source>
        <dbReference type="ARBA" id="ARBA00004604"/>
    </source>
</evidence>
<keyword evidence="8 10" id="KW-0687">Ribonucleoprotein</keyword>
<comment type="caution">
    <text evidence="13">The sequence shown here is derived from an EMBL/GenBank/DDBJ whole genome shotgun (WGS) entry which is preliminary data.</text>
</comment>
<evidence type="ECO:0000256" key="9">
    <source>
        <dbReference type="ARBA" id="ARBA00025053"/>
    </source>
</evidence>
<dbReference type="GO" id="GO:0000462">
    <property type="term" value="P:maturation of SSU-rRNA from tricistronic rRNA transcript (SSU-rRNA, 5.8S rRNA, LSU-rRNA)"/>
    <property type="evidence" value="ECO:0007669"/>
    <property type="project" value="TreeGrafter"/>
</dbReference>
<evidence type="ECO:0000256" key="2">
    <source>
        <dbReference type="ARBA" id="ARBA00009418"/>
    </source>
</evidence>
<dbReference type="Pfam" id="PF06102">
    <property type="entry name" value="RRP36"/>
    <property type="match status" value="1"/>
</dbReference>
<keyword evidence="5 10" id="KW-0698">rRNA processing</keyword>
<evidence type="ECO:0000256" key="5">
    <source>
        <dbReference type="ARBA" id="ARBA00022552"/>
    </source>
</evidence>
<keyword evidence="4 10" id="KW-0690">Ribosome biogenesis</keyword>
<evidence type="ECO:0000256" key="12">
    <source>
        <dbReference type="SAM" id="MobiDB-lite"/>
    </source>
</evidence>
<evidence type="ECO:0000313" key="13">
    <source>
        <dbReference type="EMBL" id="KAK3055010.1"/>
    </source>
</evidence>
<feature type="region of interest" description="Disordered" evidence="12">
    <location>
        <begin position="1"/>
        <end position="185"/>
    </location>
</feature>
<comment type="subunit">
    <text evidence="3 10">Associates with 90S and pre-40S pre-ribosomal particles.</text>
</comment>
<organism evidence="13 14">
    <name type="scientific">Extremus antarcticus</name>
    <dbReference type="NCBI Taxonomy" id="702011"/>
    <lineage>
        <taxon>Eukaryota</taxon>
        <taxon>Fungi</taxon>
        <taxon>Dikarya</taxon>
        <taxon>Ascomycota</taxon>
        <taxon>Pezizomycotina</taxon>
        <taxon>Dothideomycetes</taxon>
        <taxon>Dothideomycetidae</taxon>
        <taxon>Mycosphaerellales</taxon>
        <taxon>Extremaceae</taxon>
        <taxon>Extremus</taxon>
    </lineage>
</organism>
<name>A0AAJ0DR62_9PEZI</name>
<accession>A0AAJ0DR62</accession>
<protein>
    <recommendedName>
        <fullName evidence="10">rRNA biogenesis protein RRP36</fullName>
    </recommendedName>
</protein>
<dbReference type="EMBL" id="JAWDJX010000010">
    <property type="protein sequence ID" value="KAK3055010.1"/>
    <property type="molecule type" value="Genomic_DNA"/>
</dbReference>
<evidence type="ECO:0000256" key="10">
    <source>
        <dbReference type="RuleBase" id="RU368027"/>
    </source>
</evidence>
<evidence type="ECO:0000256" key="8">
    <source>
        <dbReference type="ARBA" id="ARBA00023274"/>
    </source>
</evidence>
<feature type="compositionally biased region" description="Basic and acidic residues" evidence="12">
    <location>
        <begin position="1"/>
        <end position="11"/>
    </location>
</feature>
<keyword evidence="14" id="KW-1185">Reference proteome</keyword>
<evidence type="ECO:0000256" key="6">
    <source>
        <dbReference type="ARBA" id="ARBA00023054"/>
    </source>
</evidence>
<dbReference type="InterPro" id="IPR009292">
    <property type="entry name" value="RRP36"/>
</dbReference>
<comment type="similarity">
    <text evidence="2 10">Belongs to the RRP36 family.</text>
</comment>
<sequence length="344" mass="39031">MSPRRLVERNVRPARATESYDYEGVEGYGDEPVGDSEDDGVDHGVAHGSDAGVNEQDGEAESHGGSAEGEDPEEYIATVSFGALKKAQGAIARKRKRGSDTNAEQEEKLDALRSRLRQMKQAKLRENATQPTERPSKKSRPVTVATTATTQDMDSDSDSAPSEVGGSKSRTSKHAPVSKSSRFQVTRKRVVVDVPKRVARDPRFDAFNQNTSDPGNVLKAYSFLRDYQEDEIAELKAAVKQAKTEDDRETLKRKLISMQNRIKTDDAKEREQNVLRQHRKEEKERVDQGKKPFFLKRKEVKDRALVEKFKGMKGKDRDKLVERRRRKDDQREKKKMPEARRFGD</sequence>
<dbReference type="GO" id="GO:0030686">
    <property type="term" value="C:90S preribosome"/>
    <property type="evidence" value="ECO:0007669"/>
    <property type="project" value="TreeGrafter"/>
</dbReference>
<proteinExistence type="inferred from homology"/>
<evidence type="ECO:0000256" key="7">
    <source>
        <dbReference type="ARBA" id="ARBA00023242"/>
    </source>
</evidence>
<dbReference type="AlphaFoldDB" id="A0AAJ0DR62"/>
<dbReference type="PANTHER" id="PTHR21738:SF0">
    <property type="entry name" value="RIBOSOMAL RNA PROCESSING PROTEIN 36 HOMOLOG"/>
    <property type="match status" value="1"/>
</dbReference>
<feature type="coiled-coil region" evidence="11">
    <location>
        <begin position="225"/>
        <end position="261"/>
    </location>
</feature>
<keyword evidence="7 10" id="KW-0539">Nucleus</keyword>
<reference evidence="13" key="1">
    <citation type="submission" date="2023-04" db="EMBL/GenBank/DDBJ databases">
        <title>Black Yeasts Isolated from many extreme environments.</title>
        <authorList>
            <person name="Coleine C."/>
            <person name="Stajich J.E."/>
            <person name="Selbmann L."/>
        </authorList>
    </citation>
    <scope>NUCLEOTIDE SEQUENCE</scope>
    <source>
        <strain evidence="13">CCFEE 5312</strain>
    </source>
</reference>
<gene>
    <name evidence="13" type="primary">RRP36</name>
    <name evidence="13" type="ORF">LTR09_004170</name>
</gene>
<evidence type="ECO:0000256" key="11">
    <source>
        <dbReference type="SAM" id="Coils"/>
    </source>
</evidence>
<feature type="region of interest" description="Disordered" evidence="12">
    <location>
        <begin position="306"/>
        <end position="344"/>
    </location>
</feature>
<keyword evidence="6 11" id="KW-0175">Coiled coil</keyword>
<comment type="function">
    <text evidence="9 10">Component of the 90S pre-ribosome involved in the maturation of rRNAs. Required for early cleavages of the pre-RNAs in the 40S ribosomal subunit maturation pathway.</text>
</comment>
<dbReference type="Proteomes" id="UP001271007">
    <property type="component" value="Unassembled WGS sequence"/>
</dbReference>